<dbReference type="Gene3D" id="1.25.40.10">
    <property type="entry name" value="Tetratricopeptide repeat domain"/>
    <property type="match status" value="4"/>
</dbReference>
<evidence type="ECO:0000256" key="3">
    <source>
        <dbReference type="SAM" id="MobiDB-lite"/>
    </source>
</evidence>
<evidence type="ECO:0000256" key="2">
    <source>
        <dbReference type="PROSITE-ProRule" id="PRU00708"/>
    </source>
</evidence>
<dbReference type="EMBL" id="BRXU01000009">
    <property type="protein sequence ID" value="GLC54098.1"/>
    <property type="molecule type" value="Genomic_DNA"/>
</dbReference>
<feature type="repeat" description="PPR" evidence="2">
    <location>
        <begin position="233"/>
        <end position="267"/>
    </location>
</feature>
<evidence type="ECO:0008006" key="6">
    <source>
        <dbReference type="Google" id="ProtNLM"/>
    </source>
</evidence>
<dbReference type="InterPro" id="IPR011990">
    <property type="entry name" value="TPR-like_helical_dom_sf"/>
</dbReference>
<dbReference type="PANTHER" id="PTHR47936:SF1">
    <property type="entry name" value="PENTATRICOPEPTIDE REPEAT-CONTAINING PROTEIN GUN1, CHLOROPLASTIC"/>
    <property type="match status" value="1"/>
</dbReference>
<feature type="repeat" description="PPR" evidence="2">
    <location>
        <begin position="475"/>
        <end position="509"/>
    </location>
</feature>
<protein>
    <recommendedName>
        <fullName evidence="6">Pentacotripeptide-repeat region of PRORP domain-containing protein</fullName>
    </recommendedName>
</protein>
<feature type="region of interest" description="Disordered" evidence="3">
    <location>
        <begin position="437"/>
        <end position="456"/>
    </location>
</feature>
<dbReference type="InterPro" id="IPR002885">
    <property type="entry name" value="PPR_rpt"/>
</dbReference>
<dbReference type="AlphaFoldDB" id="A0A9W6BLG9"/>
<keyword evidence="5" id="KW-1185">Reference proteome</keyword>
<feature type="repeat" description="PPR" evidence="2">
    <location>
        <begin position="305"/>
        <end position="339"/>
    </location>
</feature>
<accession>A0A9W6BLG9</accession>
<dbReference type="SUPFAM" id="SSF81901">
    <property type="entry name" value="HCP-like"/>
    <property type="match status" value="1"/>
</dbReference>
<evidence type="ECO:0000313" key="4">
    <source>
        <dbReference type="EMBL" id="GLC54098.1"/>
    </source>
</evidence>
<feature type="repeat" description="PPR" evidence="2">
    <location>
        <begin position="375"/>
        <end position="409"/>
    </location>
</feature>
<reference evidence="4 5" key="1">
    <citation type="journal article" date="2023" name="Commun. Biol.">
        <title>Reorganization of the ancestral sex-determining regions during the evolution of trioecy in Pleodorina starrii.</title>
        <authorList>
            <person name="Takahashi K."/>
            <person name="Suzuki S."/>
            <person name="Kawai-Toyooka H."/>
            <person name="Yamamoto K."/>
            <person name="Hamaji T."/>
            <person name="Ootsuki R."/>
            <person name="Yamaguchi H."/>
            <person name="Kawachi M."/>
            <person name="Higashiyama T."/>
            <person name="Nozaki H."/>
        </authorList>
    </citation>
    <scope>NUCLEOTIDE SEQUENCE [LARGE SCALE GENOMIC DNA]</scope>
    <source>
        <strain evidence="4 5">NIES-4479</strain>
    </source>
</reference>
<dbReference type="Proteomes" id="UP001165080">
    <property type="component" value="Unassembled WGS sequence"/>
</dbReference>
<dbReference type="Pfam" id="PF01535">
    <property type="entry name" value="PPR"/>
    <property type="match status" value="1"/>
</dbReference>
<dbReference type="PANTHER" id="PTHR47936">
    <property type="entry name" value="PPR_LONG DOMAIN-CONTAINING PROTEIN"/>
    <property type="match status" value="1"/>
</dbReference>
<feature type="region of interest" description="Disordered" evidence="3">
    <location>
        <begin position="671"/>
        <end position="692"/>
    </location>
</feature>
<dbReference type="OrthoDB" id="822380at2759"/>
<evidence type="ECO:0000313" key="5">
    <source>
        <dbReference type="Proteomes" id="UP001165080"/>
    </source>
</evidence>
<keyword evidence="1" id="KW-0677">Repeat</keyword>
<dbReference type="Pfam" id="PF13812">
    <property type="entry name" value="PPR_3"/>
    <property type="match status" value="2"/>
</dbReference>
<dbReference type="NCBIfam" id="TIGR00756">
    <property type="entry name" value="PPR"/>
    <property type="match status" value="5"/>
</dbReference>
<gene>
    <name evidence="4" type="primary">PLEST001594</name>
    <name evidence="4" type="ORF">PLESTB_000823500</name>
</gene>
<feature type="repeat" description="PPR" evidence="2">
    <location>
        <begin position="340"/>
        <end position="374"/>
    </location>
</feature>
<comment type="caution">
    <text evidence="4">The sequence shown here is derived from an EMBL/GenBank/DDBJ whole genome shotgun (WGS) entry which is preliminary data.</text>
</comment>
<dbReference type="Pfam" id="PF13041">
    <property type="entry name" value="PPR_2"/>
    <property type="match status" value="1"/>
</dbReference>
<evidence type="ECO:0000256" key="1">
    <source>
        <dbReference type="ARBA" id="ARBA00022737"/>
    </source>
</evidence>
<feature type="compositionally biased region" description="Low complexity" evidence="3">
    <location>
        <begin position="674"/>
        <end position="692"/>
    </location>
</feature>
<organism evidence="4 5">
    <name type="scientific">Pleodorina starrii</name>
    <dbReference type="NCBI Taxonomy" id="330485"/>
    <lineage>
        <taxon>Eukaryota</taxon>
        <taxon>Viridiplantae</taxon>
        <taxon>Chlorophyta</taxon>
        <taxon>core chlorophytes</taxon>
        <taxon>Chlorophyceae</taxon>
        <taxon>CS clade</taxon>
        <taxon>Chlamydomonadales</taxon>
        <taxon>Volvocaceae</taxon>
        <taxon>Pleodorina</taxon>
    </lineage>
</organism>
<name>A0A9W6BLG9_9CHLO</name>
<dbReference type="PROSITE" id="PS51375">
    <property type="entry name" value="PPR"/>
    <property type="match status" value="5"/>
</dbReference>
<proteinExistence type="predicted"/>
<sequence length="712" mass="76137">MNLLAQEHHRAAGPALAAVQAASSRGGGCVPIRLRGPESVASLILRAYAPRGGASGPGTRSHPLRAACIATAAFSQTVKLEGVDAEANSGSFARRPQPLLAAQDDVRAIQARLKSGASKDAFAGQCNQALQALCAAGERWSDVKQAYSDFHSAGIRLGLDTYRTLVTAAIEAKQGMAVVELMQHQEQLYGPAPMPVYCSVISRLLKSPGRGTPALQAAYAVWRMLRAAGHKLDAPAYRTGMNLCVEMGQIGEARRLMDAMRAAGHRPGWGAYHILIKYYAQRGDMDGARKMFAQLRAYSGDRPLEISAYNILLSGFVRLGDLMMARAVLDKARREGASPDAFTYSCYASGLAAAGRLDEAEALLSEMAAEGLPPSPVVYGAVLDGCARLSDWARAEHLLARMRADGLRPNVAHYNMLVRGRCYSVGHGALATASHGSGGGAAAGAGSPSGGSAAGGSGHVEALMAEMRAAGLRPDAVTYGTLVHAAVRSGSIDAALEVLAAMRVEGVQPDGAIFTSLMKLFRTQGRQAQALEFFQQMSSSRSAAVDLKAMSCLVAVHASAGQMAEAEEAQRRANALAAEQGRPPPVEAAYALLQGYGRQRHLRAALLAFRRFLAAGGRPHRKMCEFTYRLCLAHFDFGSAAQVLRAMRLMRGLELREALYRQQWEDAQRRLQARRQSASGGSSSSRESSGAATEKWKWWFGLPNNYYSTEWK</sequence>